<dbReference type="Pfam" id="PF07648">
    <property type="entry name" value="Kazal_2"/>
    <property type="match status" value="1"/>
</dbReference>
<feature type="signal peptide" evidence="1">
    <location>
        <begin position="1"/>
        <end position="21"/>
    </location>
</feature>
<dbReference type="OrthoDB" id="126772at2759"/>
<dbReference type="InterPro" id="IPR002350">
    <property type="entry name" value="Kazal_dom"/>
</dbReference>
<dbReference type="CDD" id="cd00104">
    <property type="entry name" value="KAZAL_FS"/>
    <property type="match status" value="1"/>
</dbReference>
<evidence type="ECO:0000313" key="3">
    <source>
        <dbReference type="EMBL" id="ODM87620.1"/>
    </source>
</evidence>
<dbReference type="SMART" id="SM00280">
    <property type="entry name" value="KAZAL"/>
    <property type="match status" value="1"/>
</dbReference>
<dbReference type="SUPFAM" id="SSF100895">
    <property type="entry name" value="Kazal-type serine protease inhibitors"/>
    <property type="match status" value="1"/>
</dbReference>
<keyword evidence="4" id="KW-1185">Reference proteome</keyword>
<comment type="caution">
    <text evidence="3">The sequence shown here is derived from an EMBL/GenBank/DDBJ whole genome shotgun (WGS) entry which is preliminary data.</text>
</comment>
<protein>
    <submittedName>
        <fullName evidence="3">Turripeptide OL11-like</fullName>
    </submittedName>
</protein>
<evidence type="ECO:0000313" key="4">
    <source>
        <dbReference type="Proteomes" id="UP000094527"/>
    </source>
</evidence>
<dbReference type="Proteomes" id="UP000094527">
    <property type="component" value="Unassembled WGS sequence"/>
</dbReference>
<keyword evidence="1" id="KW-0732">Signal</keyword>
<dbReference type="PROSITE" id="PS51465">
    <property type="entry name" value="KAZAL_2"/>
    <property type="match status" value="1"/>
</dbReference>
<accession>A0A1D2M3S2</accession>
<gene>
    <name evidence="3" type="ORF">Ocin01_19065</name>
</gene>
<feature type="domain" description="Kazal-like" evidence="2">
    <location>
        <begin position="18"/>
        <end position="65"/>
    </location>
</feature>
<dbReference type="PROSITE" id="PS00282">
    <property type="entry name" value="KAZAL_1"/>
    <property type="match status" value="1"/>
</dbReference>
<dbReference type="EMBL" id="LJIJ01004959">
    <property type="protein sequence ID" value="ODM87620.1"/>
    <property type="molecule type" value="Genomic_DNA"/>
</dbReference>
<feature type="chain" id="PRO_5008903437" evidence="1">
    <location>
        <begin position="22"/>
        <end position="65"/>
    </location>
</feature>
<proteinExistence type="predicted"/>
<evidence type="ECO:0000259" key="2">
    <source>
        <dbReference type="PROSITE" id="PS51465"/>
    </source>
</evidence>
<name>A0A1D2M3S2_ORCCI</name>
<reference evidence="3 4" key="1">
    <citation type="journal article" date="2016" name="Genome Biol. Evol.">
        <title>Gene Family Evolution Reflects Adaptation to Soil Environmental Stressors in the Genome of the Collembolan Orchesella cincta.</title>
        <authorList>
            <person name="Faddeeva-Vakhrusheva A."/>
            <person name="Derks M.F."/>
            <person name="Anvar S.Y."/>
            <person name="Agamennone V."/>
            <person name="Suring W."/>
            <person name="Smit S."/>
            <person name="van Straalen N.M."/>
            <person name="Roelofs D."/>
        </authorList>
    </citation>
    <scope>NUCLEOTIDE SEQUENCE [LARGE SCALE GENOMIC DNA]</scope>
    <source>
        <tissue evidence="3">Mixed pool</tissue>
    </source>
</reference>
<dbReference type="Gene3D" id="3.30.60.30">
    <property type="match status" value="1"/>
</dbReference>
<evidence type="ECO:0000256" key="1">
    <source>
        <dbReference type="SAM" id="SignalP"/>
    </source>
</evidence>
<dbReference type="OMA" id="NICELQC"/>
<sequence>MKYFSLIFVALLAVNFMATTAEPCICTFLYWPMCGSDGKTYPSACDLDCAAKTNPDLTVAKEGEC</sequence>
<dbReference type="InterPro" id="IPR036058">
    <property type="entry name" value="Kazal_dom_sf"/>
</dbReference>
<organism evidence="3 4">
    <name type="scientific">Orchesella cincta</name>
    <name type="common">Springtail</name>
    <name type="synonym">Podura cincta</name>
    <dbReference type="NCBI Taxonomy" id="48709"/>
    <lineage>
        <taxon>Eukaryota</taxon>
        <taxon>Metazoa</taxon>
        <taxon>Ecdysozoa</taxon>
        <taxon>Arthropoda</taxon>
        <taxon>Hexapoda</taxon>
        <taxon>Collembola</taxon>
        <taxon>Entomobryomorpha</taxon>
        <taxon>Entomobryoidea</taxon>
        <taxon>Orchesellidae</taxon>
        <taxon>Orchesellinae</taxon>
        <taxon>Orchesella</taxon>
    </lineage>
</organism>
<dbReference type="AlphaFoldDB" id="A0A1D2M3S2"/>